<name>A0AAU1ZQ77_9ACTN</name>
<dbReference type="EMBL" id="CP108222">
    <property type="protein sequence ID" value="WTT14162.1"/>
    <property type="molecule type" value="Genomic_DNA"/>
</dbReference>
<dbReference type="AlphaFoldDB" id="A0AAU1ZQ77"/>
<feature type="region of interest" description="Disordered" evidence="1">
    <location>
        <begin position="1"/>
        <end position="28"/>
    </location>
</feature>
<sequence length="51" mass="5666">MAMGDADDINNRIGLQPADDVESEEDCLQRAREMWAAGELATREDLETDPT</sequence>
<gene>
    <name evidence="2" type="ORF">OHA22_00870</name>
</gene>
<proteinExistence type="predicted"/>
<evidence type="ECO:0000256" key="1">
    <source>
        <dbReference type="SAM" id="MobiDB-lite"/>
    </source>
</evidence>
<accession>A0AAU1ZQ77</accession>
<organism evidence="2">
    <name type="scientific">Streptomyces sp. NBC_00093</name>
    <dbReference type="NCBI Taxonomy" id="2975649"/>
    <lineage>
        <taxon>Bacteria</taxon>
        <taxon>Bacillati</taxon>
        <taxon>Actinomycetota</taxon>
        <taxon>Actinomycetes</taxon>
        <taxon>Kitasatosporales</taxon>
        <taxon>Streptomycetaceae</taxon>
        <taxon>Streptomyces</taxon>
    </lineage>
</organism>
<protein>
    <submittedName>
        <fullName evidence="2">Uncharacterized protein</fullName>
    </submittedName>
</protein>
<evidence type="ECO:0000313" key="2">
    <source>
        <dbReference type="EMBL" id="WTT14162.1"/>
    </source>
</evidence>
<reference evidence="2" key="1">
    <citation type="submission" date="2022-10" db="EMBL/GenBank/DDBJ databases">
        <title>The complete genomes of actinobacterial strains from the NBC collection.</title>
        <authorList>
            <person name="Joergensen T.S."/>
            <person name="Alvarez Arevalo M."/>
            <person name="Sterndorff E.B."/>
            <person name="Faurdal D."/>
            <person name="Vuksanovic O."/>
            <person name="Mourched A.-S."/>
            <person name="Charusanti P."/>
            <person name="Shaw S."/>
            <person name="Blin K."/>
            <person name="Weber T."/>
        </authorList>
    </citation>
    <scope>NUCLEOTIDE SEQUENCE</scope>
    <source>
        <strain evidence="2">NBC_00093</strain>
    </source>
</reference>